<dbReference type="InterPro" id="IPR036209">
    <property type="entry name" value="YwmB-like_sf"/>
</dbReference>
<dbReference type="Gene3D" id="3.30.2030.10">
    <property type="entry name" value="YwmB-like"/>
    <property type="match status" value="1"/>
</dbReference>
<keyword evidence="2" id="KW-1185">Reference proteome</keyword>
<evidence type="ECO:0000313" key="2">
    <source>
        <dbReference type="Proteomes" id="UP000001401"/>
    </source>
</evidence>
<proteinExistence type="predicted"/>
<gene>
    <name evidence="1" type="ordered locus">Bcell_4053</name>
</gene>
<dbReference type="HOGENOM" id="CLU_1076264_0_0_9"/>
<dbReference type="STRING" id="649639.Bcell_4053"/>
<dbReference type="EMBL" id="CP002394">
    <property type="protein sequence ID" value="ADU32283.1"/>
    <property type="molecule type" value="Genomic_DNA"/>
</dbReference>
<dbReference type="KEGG" id="bco:Bcell_4053"/>
<reference evidence="1 2" key="1">
    <citation type="submission" date="2010-12" db="EMBL/GenBank/DDBJ databases">
        <title>Complete sequence of Bacillus cellulosilyticus DSM 2522.</title>
        <authorList>
            <consortium name="US DOE Joint Genome Institute"/>
            <person name="Lucas S."/>
            <person name="Copeland A."/>
            <person name="Lapidus A."/>
            <person name="Cheng J.-F."/>
            <person name="Bruce D."/>
            <person name="Goodwin L."/>
            <person name="Pitluck S."/>
            <person name="Chertkov O."/>
            <person name="Detter J.C."/>
            <person name="Han C."/>
            <person name="Tapia R."/>
            <person name="Land M."/>
            <person name="Hauser L."/>
            <person name="Jeffries C."/>
            <person name="Kyrpides N."/>
            <person name="Ivanova N."/>
            <person name="Mikhailova N."/>
            <person name="Brumm P."/>
            <person name="Mead D."/>
            <person name="Woyke T."/>
        </authorList>
    </citation>
    <scope>NUCLEOTIDE SEQUENCE [LARGE SCALE GENOMIC DNA]</scope>
    <source>
        <strain evidence="2">ATCC 21833 / DSM 2522 / FERM P-1141 / JCM 9156 / N-4</strain>
    </source>
</reference>
<dbReference type="Gene3D" id="3.30.360.40">
    <property type="entry name" value="YwmB-like"/>
    <property type="match status" value="1"/>
</dbReference>
<dbReference type="Pfam" id="PF08680">
    <property type="entry name" value="DUF1779"/>
    <property type="match status" value="1"/>
</dbReference>
<name>E6TX88_EVAC2</name>
<dbReference type="AlphaFoldDB" id="E6TX88"/>
<evidence type="ECO:0000313" key="1">
    <source>
        <dbReference type="EMBL" id="ADU32283.1"/>
    </source>
</evidence>
<sequence precursor="true">MGNKKQFFVLVSVLLLISMTFLFEENLTRSESNQDPEDTLQYIKETMREVKVDPEQVHIYGRNHQHNFVSYNEVMIYMEQWKATNERVEWTFSETADYQKWVGTFQNPTASYNEKLSIYVMPSSSSKDGYDAYTIYEAAFKAKADWQSTYSELFEPSSTIAKFEKNDLFMNVQGTVTEHEVEIKQWGRSIVEAYSAEVVEQLEEETFVSLSAYTPLLDQQMETNGKEMNLQVALRTIQTGMGEETTVTIGTPLITTEY</sequence>
<dbReference type="InterPro" id="IPR014794">
    <property type="entry name" value="DUF1779"/>
</dbReference>
<dbReference type="OrthoDB" id="2374820at2"/>
<protein>
    <recommendedName>
        <fullName evidence="3">TATA-box binding protein</fullName>
    </recommendedName>
</protein>
<evidence type="ECO:0008006" key="3">
    <source>
        <dbReference type="Google" id="ProtNLM"/>
    </source>
</evidence>
<dbReference type="eggNOG" id="ENOG5033GA6">
    <property type="taxonomic scope" value="Bacteria"/>
</dbReference>
<dbReference type="SUPFAM" id="SSF143842">
    <property type="entry name" value="YwmB-like"/>
    <property type="match status" value="1"/>
</dbReference>
<dbReference type="RefSeq" id="WP_013490609.1">
    <property type="nucleotide sequence ID" value="NC_014829.1"/>
</dbReference>
<dbReference type="Proteomes" id="UP000001401">
    <property type="component" value="Chromosome"/>
</dbReference>
<accession>E6TX88</accession>
<organism evidence="1 2">
    <name type="scientific">Evansella cellulosilytica (strain ATCC 21833 / DSM 2522 / FERM P-1141 / JCM 9156 / N-4)</name>
    <name type="common">Bacillus cellulosilyticus</name>
    <dbReference type="NCBI Taxonomy" id="649639"/>
    <lineage>
        <taxon>Bacteria</taxon>
        <taxon>Bacillati</taxon>
        <taxon>Bacillota</taxon>
        <taxon>Bacilli</taxon>
        <taxon>Bacillales</taxon>
        <taxon>Bacillaceae</taxon>
        <taxon>Evansella</taxon>
    </lineage>
</organism>